<dbReference type="AlphaFoldDB" id="A0A4S2MM75"/>
<evidence type="ECO:0000256" key="7">
    <source>
        <dbReference type="ARBA" id="ARBA00023242"/>
    </source>
</evidence>
<dbReference type="CDD" id="cd00067">
    <property type="entry name" value="GAL4"/>
    <property type="match status" value="1"/>
</dbReference>
<comment type="subcellular location">
    <subcellularLocation>
        <location evidence="1">Nucleus</location>
    </subcellularLocation>
</comment>
<evidence type="ECO:0000256" key="8">
    <source>
        <dbReference type="SAM" id="MobiDB-lite"/>
    </source>
</evidence>
<evidence type="ECO:0000256" key="6">
    <source>
        <dbReference type="ARBA" id="ARBA00023163"/>
    </source>
</evidence>
<proteinExistence type="predicted"/>
<dbReference type="GO" id="GO:0005634">
    <property type="term" value="C:nucleus"/>
    <property type="evidence" value="ECO:0007669"/>
    <property type="project" value="UniProtKB-SubCell"/>
</dbReference>
<feature type="region of interest" description="Disordered" evidence="8">
    <location>
        <begin position="42"/>
        <end position="74"/>
    </location>
</feature>
<feature type="compositionally biased region" description="Basic and acidic residues" evidence="8">
    <location>
        <begin position="144"/>
        <end position="177"/>
    </location>
</feature>
<reference evidence="10 11" key="1">
    <citation type="submission" date="2019-04" db="EMBL/GenBank/DDBJ databases">
        <title>Comparative genomics and transcriptomics to analyze fruiting body development in filamentous ascomycetes.</title>
        <authorList>
            <consortium name="DOE Joint Genome Institute"/>
            <person name="Lutkenhaus R."/>
            <person name="Traeger S."/>
            <person name="Breuer J."/>
            <person name="Kuo A."/>
            <person name="Lipzen A."/>
            <person name="Pangilinan J."/>
            <person name="Dilworth D."/>
            <person name="Sandor L."/>
            <person name="Poggeler S."/>
            <person name="Barry K."/>
            <person name="Grigoriev I.V."/>
            <person name="Nowrousian M."/>
        </authorList>
    </citation>
    <scope>NUCLEOTIDE SEQUENCE [LARGE SCALE GENOMIC DNA]</scope>
    <source>
        <strain evidence="10 11">CBS 389.68</strain>
    </source>
</reference>
<gene>
    <name evidence="10" type="ORF">EX30DRAFT_398116</name>
</gene>
<feature type="region of interest" description="Disordered" evidence="8">
    <location>
        <begin position="144"/>
        <end position="239"/>
    </location>
</feature>
<evidence type="ECO:0000313" key="10">
    <source>
        <dbReference type="EMBL" id="TGZ78035.1"/>
    </source>
</evidence>
<dbReference type="GO" id="GO:0008270">
    <property type="term" value="F:zinc ion binding"/>
    <property type="evidence" value="ECO:0007669"/>
    <property type="project" value="InterPro"/>
</dbReference>
<dbReference type="GO" id="GO:0000981">
    <property type="term" value="F:DNA-binding transcription factor activity, RNA polymerase II-specific"/>
    <property type="evidence" value="ECO:0007669"/>
    <property type="project" value="InterPro"/>
</dbReference>
<evidence type="ECO:0000256" key="3">
    <source>
        <dbReference type="ARBA" id="ARBA00022833"/>
    </source>
</evidence>
<dbReference type="PROSITE" id="PS50048">
    <property type="entry name" value="ZN2_CY6_FUNGAL_2"/>
    <property type="match status" value="1"/>
</dbReference>
<dbReference type="CDD" id="cd12148">
    <property type="entry name" value="fungal_TF_MHR"/>
    <property type="match status" value="1"/>
</dbReference>
<dbReference type="Gene3D" id="4.10.240.10">
    <property type="entry name" value="Zn(2)-C6 fungal-type DNA-binding domain"/>
    <property type="match status" value="1"/>
</dbReference>
<dbReference type="SUPFAM" id="SSF57701">
    <property type="entry name" value="Zn2/Cys6 DNA-binding domain"/>
    <property type="match status" value="1"/>
</dbReference>
<keyword evidence="11" id="KW-1185">Reference proteome</keyword>
<protein>
    <recommendedName>
        <fullName evidence="9">Zn(2)-C6 fungal-type domain-containing protein</fullName>
    </recommendedName>
</protein>
<feature type="compositionally biased region" description="Low complexity" evidence="8">
    <location>
        <begin position="887"/>
        <end position="905"/>
    </location>
</feature>
<keyword evidence="7" id="KW-0539">Nucleus</keyword>
<sequence length="1032" mass="113692">MTSPPQQLELLNFLDIPYNRTQPPPTPSRPPPTTITTLQLRRLGRRRPTTPNAPAPPMAAGMDKVPSATSSNATGVISRSISACNRCRSRKTKCDQLFPSCTACTRAGVECVGIDAATGREIPRSYVDWLERRVKHLEGMMELKKEGEDDAAERGATKKGAEKDRGTNDNDGKEGAKALDAGKSTGTREFKRKTPEKAGGEVQTPRSPVIEPPPPPPPPPQRRPSYEPTSSSNNRQPGELRLRPDIENLIDQVGVVGVQGTSATGFMGGTSGISFARLMFSTVKMQSGSESTDPSLVSPPSATTIPKASPPDASVTSTTVPRARQRARPIGFPDRYTAERLIDTYFQQANPQFPILHRPSFEPILQRACARVESGFNEKIITSEQDQAASAQHSADLYFMNMCFAIASAMSSGNGDLPERYHATAMQHMESLFSSISASNNRLDGLKGVLLLALYSMMRPAAPGVWYVLGAALRLTVDLGLHQENPRKAEQQWDPLALDERRRLFWCTYSIDRQVCVYLGRPFGISDDAINTPFPADVSDECITPHGILPEQPGKRSSRTISILMFRIRKLQSEIQRALYQVSELPRKFRDLKEWREDMEARLKKWWDDVPKSSNEAGSGFNLGFVDLNYQQTRLLLYGLCPAVPRPSVEALAIIADSGSRIIQAYGNLHRQKSINYSWLACHNLFMAGTSYLCALWHSPQVRNSTNIEQIDANARTSIEVLGSMIDRCPAALTCRDVFRSLADSTVQLCKKELGTQKLASEQHHKRHNHHQQHTQNSGFHRHDTRPSFSIQPPPQKRIKLSSSNGQTEISPSMPPTPLFSPQIQNPEPQHMRQPPPMMLQSHHHQQHQHQHQRQHLPHPHPHLWTPPNLPDPFPSSPVASLPPPQTHLSLPSLSPQSPSSTFPPISYPKQLHTPISPPHHFSTTSSPPSSTSPALSSSTTTTTTTSSPQTHYTNTQNPDIHPTAINPFAPSQMPWVDLGPRGQMQPMVDGNQLFEMIREVGAVGGWEVGGAGGVGVGVGVGGWGFEGGWGT</sequence>
<evidence type="ECO:0000256" key="5">
    <source>
        <dbReference type="ARBA" id="ARBA00023125"/>
    </source>
</evidence>
<organism evidence="10 11">
    <name type="scientific">Ascodesmis nigricans</name>
    <dbReference type="NCBI Taxonomy" id="341454"/>
    <lineage>
        <taxon>Eukaryota</taxon>
        <taxon>Fungi</taxon>
        <taxon>Dikarya</taxon>
        <taxon>Ascomycota</taxon>
        <taxon>Pezizomycotina</taxon>
        <taxon>Pezizomycetes</taxon>
        <taxon>Pezizales</taxon>
        <taxon>Ascodesmidaceae</taxon>
        <taxon>Ascodesmis</taxon>
    </lineage>
</organism>
<feature type="compositionally biased region" description="Basic and acidic residues" evidence="8">
    <location>
        <begin position="186"/>
        <end position="199"/>
    </location>
</feature>
<dbReference type="GO" id="GO:0045944">
    <property type="term" value="P:positive regulation of transcription by RNA polymerase II"/>
    <property type="evidence" value="ECO:0007669"/>
    <property type="project" value="TreeGrafter"/>
</dbReference>
<feature type="region of interest" description="Disordered" evidence="8">
    <location>
        <begin position="287"/>
        <end position="324"/>
    </location>
</feature>
<evidence type="ECO:0000256" key="2">
    <source>
        <dbReference type="ARBA" id="ARBA00022723"/>
    </source>
</evidence>
<dbReference type="PANTHER" id="PTHR47782:SF1">
    <property type="entry name" value="PYRIMIDINE PATHWAY REGULATORY PROTEIN 1"/>
    <property type="match status" value="1"/>
</dbReference>
<keyword evidence="6" id="KW-0804">Transcription</keyword>
<dbReference type="Proteomes" id="UP000298138">
    <property type="component" value="Unassembled WGS sequence"/>
</dbReference>
<dbReference type="PROSITE" id="PS00463">
    <property type="entry name" value="ZN2_CY6_FUNGAL_1"/>
    <property type="match status" value="1"/>
</dbReference>
<dbReference type="GO" id="GO:0043565">
    <property type="term" value="F:sequence-specific DNA binding"/>
    <property type="evidence" value="ECO:0007669"/>
    <property type="project" value="TreeGrafter"/>
</dbReference>
<feature type="compositionally biased region" description="Basic residues" evidence="8">
    <location>
        <begin position="764"/>
        <end position="773"/>
    </location>
</feature>
<keyword evidence="2" id="KW-0479">Metal-binding</keyword>
<dbReference type="Pfam" id="PF04082">
    <property type="entry name" value="Fungal_trans"/>
    <property type="match status" value="1"/>
</dbReference>
<evidence type="ECO:0000313" key="11">
    <source>
        <dbReference type="Proteomes" id="UP000298138"/>
    </source>
</evidence>
<dbReference type="GO" id="GO:0006351">
    <property type="term" value="P:DNA-templated transcription"/>
    <property type="evidence" value="ECO:0007669"/>
    <property type="project" value="InterPro"/>
</dbReference>
<name>A0A4S2MM75_9PEZI</name>
<dbReference type="OrthoDB" id="2399539at2759"/>
<dbReference type="InterPro" id="IPR036864">
    <property type="entry name" value="Zn2-C6_fun-type_DNA-bd_sf"/>
</dbReference>
<keyword evidence="5" id="KW-0238">DNA-binding</keyword>
<dbReference type="InterPro" id="IPR052202">
    <property type="entry name" value="Yeast_MetPath_Reg"/>
</dbReference>
<dbReference type="InterPro" id="IPR001138">
    <property type="entry name" value="Zn2Cys6_DnaBD"/>
</dbReference>
<feature type="compositionally biased region" description="Low complexity" evidence="8">
    <location>
        <begin position="913"/>
        <end position="956"/>
    </location>
</feature>
<dbReference type="InterPro" id="IPR007219">
    <property type="entry name" value="XnlR_reg_dom"/>
</dbReference>
<dbReference type="PANTHER" id="PTHR47782">
    <property type="entry name" value="ZN(II)2CYS6 TRANSCRIPTION FACTOR (EUROFUNG)-RELATED"/>
    <property type="match status" value="1"/>
</dbReference>
<keyword evidence="4" id="KW-0805">Transcription regulation</keyword>
<feature type="compositionally biased region" description="Polar residues" evidence="8">
    <location>
        <begin position="801"/>
        <end position="811"/>
    </location>
</feature>
<dbReference type="STRING" id="341454.A0A4S2MM75"/>
<feature type="compositionally biased region" description="Basic residues" evidence="8">
    <location>
        <begin position="842"/>
        <end position="862"/>
    </location>
</feature>
<feature type="domain" description="Zn(2)-C6 fungal-type" evidence="9">
    <location>
        <begin position="83"/>
        <end position="112"/>
    </location>
</feature>
<feature type="compositionally biased region" description="Pro residues" evidence="8">
    <location>
        <begin position="210"/>
        <end position="222"/>
    </location>
</feature>
<dbReference type="FunCoup" id="A0A4S2MM75">
    <property type="interactions" value="137"/>
</dbReference>
<evidence type="ECO:0000259" key="9">
    <source>
        <dbReference type="PROSITE" id="PS50048"/>
    </source>
</evidence>
<dbReference type="InParanoid" id="A0A4S2MM75"/>
<evidence type="ECO:0000256" key="4">
    <source>
        <dbReference type="ARBA" id="ARBA00023015"/>
    </source>
</evidence>
<keyword evidence="3" id="KW-0862">Zinc</keyword>
<dbReference type="SMART" id="SM00906">
    <property type="entry name" value="Fungal_trans"/>
    <property type="match status" value="1"/>
</dbReference>
<feature type="compositionally biased region" description="Polar residues" evidence="8">
    <location>
        <begin position="287"/>
        <end position="306"/>
    </location>
</feature>
<dbReference type="EMBL" id="ML220146">
    <property type="protein sequence ID" value="TGZ78035.1"/>
    <property type="molecule type" value="Genomic_DNA"/>
</dbReference>
<dbReference type="Pfam" id="PF00172">
    <property type="entry name" value="Zn_clus"/>
    <property type="match status" value="1"/>
</dbReference>
<accession>A0A4S2MM75</accession>
<feature type="compositionally biased region" description="Pro residues" evidence="8">
    <location>
        <begin position="868"/>
        <end position="886"/>
    </location>
</feature>
<evidence type="ECO:0000256" key="1">
    <source>
        <dbReference type="ARBA" id="ARBA00004123"/>
    </source>
</evidence>
<dbReference type="SMART" id="SM00066">
    <property type="entry name" value="GAL4"/>
    <property type="match status" value="1"/>
</dbReference>
<feature type="region of interest" description="Disordered" evidence="8">
    <location>
        <begin position="759"/>
        <end position="984"/>
    </location>
</feature>